<accession>A0A835KCA9</accession>
<feature type="domain" description="Reverse transcriptase Ty1/copia-type" evidence="1">
    <location>
        <begin position="2"/>
        <end position="65"/>
    </location>
</feature>
<gene>
    <name evidence="2" type="ORF">SADUNF_Sadunf04G0001900</name>
</gene>
<dbReference type="PANTHER" id="PTHR11439:SF489">
    <property type="entry name" value="RNA-DIRECTED DNA POLYMERASE"/>
    <property type="match status" value="1"/>
</dbReference>
<dbReference type="Pfam" id="PF07727">
    <property type="entry name" value="RVT_2"/>
    <property type="match status" value="1"/>
</dbReference>
<evidence type="ECO:0000313" key="3">
    <source>
        <dbReference type="Proteomes" id="UP000657918"/>
    </source>
</evidence>
<dbReference type="InterPro" id="IPR043502">
    <property type="entry name" value="DNA/RNA_pol_sf"/>
</dbReference>
<name>A0A835KCA9_9ROSI</name>
<keyword evidence="3" id="KW-1185">Reference proteome</keyword>
<proteinExistence type="predicted"/>
<dbReference type="OrthoDB" id="851380at2759"/>
<evidence type="ECO:0000313" key="2">
    <source>
        <dbReference type="EMBL" id="KAF9683326.1"/>
    </source>
</evidence>
<dbReference type="Proteomes" id="UP000657918">
    <property type="component" value="Chromosome 4"/>
</dbReference>
<reference evidence="2 3" key="1">
    <citation type="submission" date="2020-10" db="EMBL/GenBank/DDBJ databases">
        <title>Plant Genome Project.</title>
        <authorList>
            <person name="Zhang R.-G."/>
        </authorList>
    </citation>
    <scope>NUCLEOTIDE SEQUENCE [LARGE SCALE GENOMIC DNA]</scope>
    <source>
        <strain evidence="2">FAFU-HL-1</strain>
        <tissue evidence="2">Leaf</tissue>
    </source>
</reference>
<dbReference type="EMBL" id="JADGMS010000004">
    <property type="protein sequence ID" value="KAF9683326.1"/>
    <property type="molecule type" value="Genomic_DNA"/>
</dbReference>
<evidence type="ECO:0000259" key="1">
    <source>
        <dbReference type="Pfam" id="PF07727"/>
    </source>
</evidence>
<dbReference type="PANTHER" id="PTHR11439">
    <property type="entry name" value="GAG-POL-RELATED RETROTRANSPOSON"/>
    <property type="match status" value="1"/>
</dbReference>
<dbReference type="AlphaFoldDB" id="A0A835KCA9"/>
<organism evidence="2 3">
    <name type="scientific">Salix dunnii</name>
    <dbReference type="NCBI Taxonomy" id="1413687"/>
    <lineage>
        <taxon>Eukaryota</taxon>
        <taxon>Viridiplantae</taxon>
        <taxon>Streptophyta</taxon>
        <taxon>Embryophyta</taxon>
        <taxon>Tracheophyta</taxon>
        <taxon>Spermatophyta</taxon>
        <taxon>Magnoliopsida</taxon>
        <taxon>eudicotyledons</taxon>
        <taxon>Gunneridae</taxon>
        <taxon>Pentapetalae</taxon>
        <taxon>rosids</taxon>
        <taxon>fabids</taxon>
        <taxon>Malpighiales</taxon>
        <taxon>Salicaceae</taxon>
        <taxon>Saliceae</taxon>
        <taxon>Salix</taxon>
    </lineage>
</organism>
<comment type="caution">
    <text evidence="2">The sequence shown here is derived from an EMBL/GenBank/DDBJ whole genome shotgun (WGS) entry which is preliminary data.</text>
</comment>
<dbReference type="SUPFAM" id="SSF56672">
    <property type="entry name" value="DNA/RNA polymerases"/>
    <property type="match status" value="1"/>
</dbReference>
<sequence>MNTITHFISQLGHRFSIKDLGHLTYFLGVEVVPNSKGLLLSQKRYIKDLLHQTKMTDAKAVLTPIPTSAALSITSGSTLSDPTEYRRVVGSLQYLLITRSDIAFAVNKLSQYMHCPTTEHWSFVKRLLRYLVGTINEESKYSRVLYQGKKIMKKPSNLLDGQQ</sequence>
<dbReference type="InterPro" id="IPR013103">
    <property type="entry name" value="RVT_2"/>
</dbReference>
<protein>
    <recommendedName>
        <fullName evidence="1">Reverse transcriptase Ty1/copia-type domain-containing protein</fullName>
    </recommendedName>
</protein>